<evidence type="ECO:0000259" key="2">
    <source>
        <dbReference type="PROSITE" id="PS50026"/>
    </source>
</evidence>
<accession>A0AAN9BLG8</accession>
<keyword evidence="1" id="KW-1015">Disulfide bond</keyword>
<evidence type="ECO:0008006" key="6">
    <source>
        <dbReference type="Google" id="ProtNLM"/>
    </source>
</evidence>
<protein>
    <recommendedName>
        <fullName evidence="6">Fibrinogen C-terminal domain-containing protein</fullName>
    </recommendedName>
</protein>
<dbReference type="Pfam" id="PF00147">
    <property type="entry name" value="Fibrinogen_C"/>
    <property type="match status" value="1"/>
</dbReference>
<dbReference type="InterPro" id="IPR002181">
    <property type="entry name" value="Fibrinogen_a/b/g_C_dom"/>
</dbReference>
<proteinExistence type="predicted"/>
<dbReference type="AlphaFoldDB" id="A0AAN9BLG8"/>
<dbReference type="PROSITE" id="PS51406">
    <property type="entry name" value="FIBRINOGEN_C_2"/>
    <property type="match status" value="1"/>
</dbReference>
<sequence length="242" mass="26315">MCENGGSLDGQQCRCPSQYAGDRCQRYIRDCKEAHANGYQSHAYNGVYLIQPATAPAPFKVRCDAAAGGLTMSFKRTTANFNVDWATAKEGINNDLANDLNNFFIGLDNLHHLLLQAKYCLTHVFTKYDNDWTLSASAFYSNLTIGVDSTFFSLTYSKFSTSTNDPSDNGFDAAGPLLFAAVDRDPTGCAVAHGGAPGWYGSDCGGYSLFADPVVWPVLGSPRTCMLTLIYVSRVGPLYDDE</sequence>
<dbReference type="Gene3D" id="3.90.215.10">
    <property type="entry name" value="Gamma Fibrinogen, chain A, domain 1"/>
    <property type="match status" value="1"/>
</dbReference>
<dbReference type="InterPro" id="IPR050373">
    <property type="entry name" value="Fibrinogen_C-term_domain"/>
</dbReference>
<keyword evidence="1" id="KW-0245">EGF-like domain</keyword>
<dbReference type="GO" id="GO:0005615">
    <property type="term" value="C:extracellular space"/>
    <property type="evidence" value="ECO:0007669"/>
    <property type="project" value="TreeGrafter"/>
</dbReference>
<evidence type="ECO:0000313" key="5">
    <source>
        <dbReference type="Proteomes" id="UP001374579"/>
    </source>
</evidence>
<dbReference type="InterPro" id="IPR036056">
    <property type="entry name" value="Fibrinogen-like_C"/>
</dbReference>
<evidence type="ECO:0000256" key="1">
    <source>
        <dbReference type="PROSITE-ProRule" id="PRU00076"/>
    </source>
</evidence>
<keyword evidence="5" id="KW-1185">Reference proteome</keyword>
<name>A0AAN9BLG8_9CAEN</name>
<dbReference type="InterPro" id="IPR000742">
    <property type="entry name" value="EGF"/>
</dbReference>
<dbReference type="Proteomes" id="UP001374579">
    <property type="component" value="Unassembled WGS sequence"/>
</dbReference>
<dbReference type="EMBL" id="JBAMIC010000004">
    <property type="protein sequence ID" value="KAK7107398.1"/>
    <property type="molecule type" value="Genomic_DNA"/>
</dbReference>
<gene>
    <name evidence="4" type="ORF">V1264_015335</name>
</gene>
<evidence type="ECO:0000313" key="4">
    <source>
        <dbReference type="EMBL" id="KAK7107398.1"/>
    </source>
</evidence>
<dbReference type="PROSITE" id="PS50026">
    <property type="entry name" value="EGF_3"/>
    <property type="match status" value="1"/>
</dbReference>
<dbReference type="SMART" id="SM00186">
    <property type="entry name" value="FBG"/>
    <property type="match status" value="1"/>
</dbReference>
<dbReference type="InterPro" id="IPR014716">
    <property type="entry name" value="Fibrinogen_a/b/g_C_1"/>
</dbReference>
<reference evidence="4 5" key="1">
    <citation type="submission" date="2024-02" db="EMBL/GenBank/DDBJ databases">
        <title>Chromosome-scale genome assembly of the rough periwinkle Littorina saxatilis.</title>
        <authorList>
            <person name="De Jode A."/>
            <person name="Faria R."/>
            <person name="Formenti G."/>
            <person name="Sims Y."/>
            <person name="Smith T.P."/>
            <person name="Tracey A."/>
            <person name="Wood J.M.D."/>
            <person name="Zagrodzka Z.B."/>
            <person name="Johannesson K."/>
            <person name="Butlin R.K."/>
            <person name="Leder E.H."/>
        </authorList>
    </citation>
    <scope>NUCLEOTIDE SEQUENCE [LARGE SCALE GENOMIC DNA]</scope>
    <source>
        <strain evidence="4">Snail1</strain>
        <tissue evidence="4">Muscle</tissue>
    </source>
</reference>
<dbReference type="PROSITE" id="PS00022">
    <property type="entry name" value="EGF_1"/>
    <property type="match status" value="1"/>
</dbReference>
<organism evidence="4 5">
    <name type="scientific">Littorina saxatilis</name>
    <dbReference type="NCBI Taxonomy" id="31220"/>
    <lineage>
        <taxon>Eukaryota</taxon>
        <taxon>Metazoa</taxon>
        <taxon>Spiralia</taxon>
        <taxon>Lophotrochozoa</taxon>
        <taxon>Mollusca</taxon>
        <taxon>Gastropoda</taxon>
        <taxon>Caenogastropoda</taxon>
        <taxon>Littorinimorpha</taxon>
        <taxon>Littorinoidea</taxon>
        <taxon>Littorinidae</taxon>
        <taxon>Littorina</taxon>
    </lineage>
</organism>
<feature type="domain" description="EGF-like" evidence="2">
    <location>
        <begin position="1"/>
        <end position="25"/>
    </location>
</feature>
<evidence type="ECO:0000259" key="3">
    <source>
        <dbReference type="PROSITE" id="PS51406"/>
    </source>
</evidence>
<feature type="domain" description="Fibrinogen C-terminal" evidence="3">
    <location>
        <begin position="22"/>
        <end position="208"/>
    </location>
</feature>
<comment type="caution">
    <text evidence="1">Lacks conserved residue(s) required for the propagation of feature annotation.</text>
</comment>
<comment type="caution">
    <text evidence="4">The sequence shown here is derived from an EMBL/GenBank/DDBJ whole genome shotgun (WGS) entry which is preliminary data.</text>
</comment>
<feature type="disulfide bond" evidence="1">
    <location>
        <begin position="15"/>
        <end position="24"/>
    </location>
</feature>
<dbReference type="PANTHER" id="PTHR19143">
    <property type="entry name" value="FIBRINOGEN/TENASCIN/ANGIOPOEITIN"/>
    <property type="match status" value="1"/>
</dbReference>
<dbReference type="SUPFAM" id="SSF56496">
    <property type="entry name" value="Fibrinogen C-terminal domain-like"/>
    <property type="match status" value="1"/>
</dbReference>